<evidence type="ECO:0000313" key="3">
    <source>
        <dbReference type="Proteomes" id="UP001054837"/>
    </source>
</evidence>
<feature type="transmembrane region" description="Helical" evidence="1">
    <location>
        <begin position="104"/>
        <end position="122"/>
    </location>
</feature>
<sequence>MISFLYLYTVIEHVLNDNIFEQITFIVDLGSQGVTGFLILVSITVCSSKIPEQMLDIKNTVGYIIEKYQLENVRDRKVLFFLKRVEQKVVYLTALGVVDFERSFLLSAFGVLFTYGILISNLR</sequence>
<dbReference type="Proteomes" id="UP001054837">
    <property type="component" value="Unassembled WGS sequence"/>
</dbReference>
<evidence type="ECO:0008006" key="4">
    <source>
        <dbReference type="Google" id="ProtNLM"/>
    </source>
</evidence>
<keyword evidence="1" id="KW-1133">Transmembrane helix</keyword>
<keyword evidence="3" id="KW-1185">Reference proteome</keyword>
<proteinExistence type="predicted"/>
<dbReference type="EMBL" id="BPLQ01014226">
    <property type="protein sequence ID" value="GIY78314.1"/>
    <property type="molecule type" value="Genomic_DNA"/>
</dbReference>
<gene>
    <name evidence="2" type="primary">AVEN_56834_1</name>
    <name evidence="2" type="ORF">CDAR_2351</name>
</gene>
<evidence type="ECO:0000256" key="1">
    <source>
        <dbReference type="SAM" id="Phobius"/>
    </source>
</evidence>
<protein>
    <recommendedName>
        <fullName evidence="4">Gustatory receptor</fullName>
    </recommendedName>
</protein>
<name>A0AAV4W8W3_9ARAC</name>
<keyword evidence="1" id="KW-0812">Transmembrane</keyword>
<organism evidence="2 3">
    <name type="scientific">Caerostris darwini</name>
    <dbReference type="NCBI Taxonomy" id="1538125"/>
    <lineage>
        <taxon>Eukaryota</taxon>
        <taxon>Metazoa</taxon>
        <taxon>Ecdysozoa</taxon>
        <taxon>Arthropoda</taxon>
        <taxon>Chelicerata</taxon>
        <taxon>Arachnida</taxon>
        <taxon>Araneae</taxon>
        <taxon>Araneomorphae</taxon>
        <taxon>Entelegynae</taxon>
        <taxon>Araneoidea</taxon>
        <taxon>Araneidae</taxon>
        <taxon>Caerostris</taxon>
    </lineage>
</organism>
<keyword evidence="1" id="KW-0472">Membrane</keyword>
<accession>A0AAV4W8W3</accession>
<dbReference type="AlphaFoldDB" id="A0AAV4W8W3"/>
<reference evidence="2 3" key="1">
    <citation type="submission" date="2021-06" db="EMBL/GenBank/DDBJ databases">
        <title>Caerostris darwini draft genome.</title>
        <authorList>
            <person name="Kono N."/>
            <person name="Arakawa K."/>
        </authorList>
    </citation>
    <scope>NUCLEOTIDE SEQUENCE [LARGE SCALE GENOMIC DNA]</scope>
</reference>
<comment type="caution">
    <text evidence="2">The sequence shown here is derived from an EMBL/GenBank/DDBJ whole genome shotgun (WGS) entry which is preliminary data.</text>
</comment>
<evidence type="ECO:0000313" key="2">
    <source>
        <dbReference type="EMBL" id="GIY78314.1"/>
    </source>
</evidence>